<feature type="compositionally biased region" description="Basic and acidic residues" evidence="8">
    <location>
        <begin position="84"/>
        <end position="93"/>
    </location>
</feature>
<dbReference type="Ensembl" id="ENSSGRT00000110945.1">
    <property type="protein sequence ID" value="ENSSGRP00000104364.1"/>
    <property type="gene ID" value="ENSSGRG00000051724.1"/>
</dbReference>
<evidence type="ECO:0000259" key="9">
    <source>
        <dbReference type="PROSITE" id="PS50157"/>
    </source>
</evidence>
<dbReference type="OrthoDB" id="6508643at2759"/>
<feature type="domain" description="C2H2-type" evidence="9">
    <location>
        <begin position="162"/>
        <end position="189"/>
    </location>
</feature>
<dbReference type="GO" id="GO:0009913">
    <property type="term" value="P:epidermal cell differentiation"/>
    <property type="evidence" value="ECO:0007669"/>
    <property type="project" value="TreeGrafter"/>
</dbReference>
<dbReference type="Pfam" id="PF00096">
    <property type="entry name" value="zf-C2H2"/>
    <property type="match status" value="3"/>
</dbReference>
<sequence>MPRAFLVKKVNIAAEKRSWSEIPDSARGDVYIPESVFPPYLHEVSEGSIAEFSCFTTAQKNNTFLQVQSHVLSAQLPSSAAQGHPDHKPECHMRTQRRPYSHSKIKITTGNMPSPVIPDNANKLADIPPAASVLSCQVCQKTFTTARMLKRHVKCHSETKKYSCEHCGKGFNDAFDLKRHVRTHTGVRPYKCTLCVKAFTQRCSLESHLRKIHAVTQQYAYKERRDKLYVCEECGLTAQTRNGLQNHLLAGHAQRLIMTKNNHKLTGYTSGGNTSPCSPETPHIKC</sequence>
<dbReference type="GO" id="GO:0000978">
    <property type="term" value="F:RNA polymerase II cis-regulatory region sequence-specific DNA binding"/>
    <property type="evidence" value="ECO:0007669"/>
    <property type="project" value="TreeGrafter"/>
</dbReference>
<accession>A0A672SRH6</accession>
<evidence type="ECO:0000256" key="2">
    <source>
        <dbReference type="ARBA" id="ARBA00022723"/>
    </source>
</evidence>
<proteinExistence type="predicted"/>
<dbReference type="Gene3D" id="3.30.160.60">
    <property type="entry name" value="Classic Zinc Finger"/>
    <property type="match status" value="3"/>
</dbReference>
<keyword evidence="3" id="KW-0677">Repeat</keyword>
<dbReference type="GO" id="GO:0008270">
    <property type="term" value="F:zinc ion binding"/>
    <property type="evidence" value="ECO:0007669"/>
    <property type="project" value="UniProtKB-KW"/>
</dbReference>
<dbReference type="InterPro" id="IPR013087">
    <property type="entry name" value="Znf_C2H2_type"/>
</dbReference>
<dbReference type="PROSITE" id="PS50157">
    <property type="entry name" value="ZINC_FINGER_C2H2_2"/>
    <property type="match status" value="3"/>
</dbReference>
<feature type="region of interest" description="Disordered" evidence="8">
    <location>
        <begin position="79"/>
        <end position="98"/>
    </location>
</feature>
<reference evidence="10" key="2">
    <citation type="submission" date="2025-09" db="UniProtKB">
        <authorList>
            <consortium name="Ensembl"/>
        </authorList>
    </citation>
    <scope>IDENTIFICATION</scope>
</reference>
<evidence type="ECO:0000313" key="11">
    <source>
        <dbReference type="Proteomes" id="UP000472262"/>
    </source>
</evidence>
<dbReference type="SMART" id="SM00355">
    <property type="entry name" value="ZnF_C2H2"/>
    <property type="match status" value="4"/>
</dbReference>
<feature type="domain" description="C2H2-type" evidence="9">
    <location>
        <begin position="134"/>
        <end position="161"/>
    </location>
</feature>
<feature type="domain" description="C2H2-type" evidence="9">
    <location>
        <begin position="190"/>
        <end position="218"/>
    </location>
</feature>
<dbReference type="PROSITE" id="PS00028">
    <property type="entry name" value="ZINC_FINGER_C2H2_1"/>
    <property type="match status" value="3"/>
</dbReference>
<dbReference type="FunFam" id="3.30.160.60:FF:000452">
    <property type="entry name" value="Transcription factor Ovo-like 2"/>
    <property type="match status" value="1"/>
</dbReference>
<keyword evidence="6" id="KW-0539">Nucleus</keyword>
<dbReference type="AlphaFoldDB" id="A0A672SRH6"/>
<evidence type="ECO:0000256" key="6">
    <source>
        <dbReference type="ARBA" id="ARBA00023242"/>
    </source>
</evidence>
<gene>
    <name evidence="10" type="primary">ovol1b</name>
</gene>
<dbReference type="GO" id="GO:0005634">
    <property type="term" value="C:nucleus"/>
    <property type="evidence" value="ECO:0007669"/>
    <property type="project" value="UniProtKB-SubCell"/>
</dbReference>
<dbReference type="FunCoup" id="A0A672SRH6">
    <property type="interactions" value="104"/>
</dbReference>
<dbReference type="GO" id="GO:0000981">
    <property type="term" value="F:DNA-binding transcription factor activity, RNA polymerase II-specific"/>
    <property type="evidence" value="ECO:0007669"/>
    <property type="project" value="TreeGrafter"/>
</dbReference>
<name>A0A672SRH6_SINGR</name>
<evidence type="ECO:0000256" key="8">
    <source>
        <dbReference type="SAM" id="MobiDB-lite"/>
    </source>
</evidence>
<protein>
    <submittedName>
        <fullName evidence="10">Putative transcription factor Ovo-like 1</fullName>
    </submittedName>
</protein>
<comment type="subcellular location">
    <subcellularLocation>
        <location evidence="1">Nucleus</location>
    </subcellularLocation>
</comment>
<dbReference type="PANTHER" id="PTHR10032:SF272">
    <property type="entry name" value="OVO-LIKE ZINC FINGER 1A-RELATED"/>
    <property type="match status" value="1"/>
</dbReference>
<dbReference type="PANTHER" id="PTHR10032">
    <property type="entry name" value="ZINC FINGER PROTEIN WITH KRAB AND SCAN DOMAINS"/>
    <property type="match status" value="1"/>
</dbReference>
<dbReference type="KEGG" id="sgh:107548147"/>
<dbReference type="SUPFAM" id="SSF57667">
    <property type="entry name" value="beta-beta-alpha zinc fingers"/>
    <property type="match status" value="2"/>
</dbReference>
<dbReference type="RefSeq" id="XP_016084190.1">
    <property type="nucleotide sequence ID" value="XM_016228704.1"/>
</dbReference>
<dbReference type="InterPro" id="IPR027756">
    <property type="entry name" value="Ovo-like"/>
</dbReference>
<reference evidence="10" key="1">
    <citation type="submission" date="2025-08" db="UniProtKB">
        <authorList>
            <consortium name="Ensembl"/>
        </authorList>
    </citation>
    <scope>IDENTIFICATION</scope>
</reference>
<keyword evidence="4 7" id="KW-0863">Zinc-finger</keyword>
<dbReference type="InterPro" id="IPR036236">
    <property type="entry name" value="Znf_C2H2_sf"/>
</dbReference>
<dbReference type="CTD" id="100534921"/>
<keyword evidence="11" id="KW-1185">Reference proteome</keyword>
<keyword evidence="2" id="KW-0479">Metal-binding</keyword>
<organism evidence="10 11">
    <name type="scientific">Sinocyclocheilus grahami</name>
    <name type="common">Dianchi golden-line fish</name>
    <name type="synonym">Barbus grahami</name>
    <dbReference type="NCBI Taxonomy" id="75366"/>
    <lineage>
        <taxon>Eukaryota</taxon>
        <taxon>Metazoa</taxon>
        <taxon>Chordata</taxon>
        <taxon>Craniata</taxon>
        <taxon>Vertebrata</taxon>
        <taxon>Euteleostomi</taxon>
        <taxon>Actinopterygii</taxon>
        <taxon>Neopterygii</taxon>
        <taxon>Teleostei</taxon>
        <taxon>Ostariophysi</taxon>
        <taxon>Cypriniformes</taxon>
        <taxon>Cyprinidae</taxon>
        <taxon>Cyprininae</taxon>
        <taxon>Sinocyclocheilus</taxon>
    </lineage>
</organism>
<evidence type="ECO:0000256" key="4">
    <source>
        <dbReference type="ARBA" id="ARBA00022771"/>
    </source>
</evidence>
<evidence type="ECO:0000313" key="10">
    <source>
        <dbReference type="Ensembl" id="ENSSGRP00000104364.1"/>
    </source>
</evidence>
<keyword evidence="5" id="KW-0862">Zinc</keyword>
<dbReference type="InParanoid" id="A0A672SRH6"/>
<dbReference type="Proteomes" id="UP000472262">
    <property type="component" value="Unassembled WGS sequence"/>
</dbReference>
<evidence type="ECO:0000256" key="3">
    <source>
        <dbReference type="ARBA" id="ARBA00022737"/>
    </source>
</evidence>
<dbReference type="FunFam" id="3.30.160.60:FF:000112">
    <property type="entry name" value="Mds1 and evi1 complex locus protein"/>
    <property type="match status" value="1"/>
</dbReference>
<evidence type="ECO:0000256" key="7">
    <source>
        <dbReference type="PROSITE-ProRule" id="PRU00042"/>
    </source>
</evidence>
<dbReference type="OMA" id="KKYSCEH"/>
<evidence type="ECO:0000256" key="1">
    <source>
        <dbReference type="ARBA" id="ARBA00004123"/>
    </source>
</evidence>
<evidence type="ECO:0000256" key="5">
    <source>
        <dbReference type="ARBA" id="ARBA00022833"/>
    </source>
</evidence>
<dbReference type="GeneID" id="107548147"/>